<dbReference type="AlphaFoldDB" id="A0A3A3ZJP1"/>
<feature type="region of interest" description="Disordered" evidence="1">
    <location>
        <begin position="1"/>
        <end position="29"/>
    </location>
</feature>
<proteinExistence type="predicted"/>
<dbReference type="OrthoDB" id="115252at2"/>
<feature type="compositionally biased region" description="Basic residues" evidence="1">
    <location>
        <begin position="185"/>
        <end position="198"/>
    </location>
</feature>
<dbReference type="Pfam" id="PF01636">
    <property type="entry name" value="APH"/>
    <property type="match status" value="1"/>
</dbReference>
<sequence>MWTGRLHLSDQALPDASGSSSSSSSSSALSRAREAMQLVELALRETRLGVNGAVSDVDWVLHGERLLLPARARAREHGNLPQSVLEGGLLGHAMQRVPSARGGEGSWSRRARGQGPAPAASLEPSPQGWSSVPEPPAGSRSASSTAGGLCAILLPRLHKDQARVRAFLLDEDEVPLTLAAERPRPPRPPRLRPGRWRRPAAATRDGERARSLLVDALALRTPALRARGTAGSCAWLLEESLPGRHVSEAEAATVAGLVAQELVEAWGTLAHALREAPPPSRSRSRSARAEFDALLRLPHVDPSVRRMGRQVDALVRTAGSVVVGPCHGDPVLGNVLRCDTGGLALIDWELAGFRPLAADLAKLALTYPRSDDALALLEREAARVCGARWRGQVAAVLVHWLSRWRATAAVHQRSGRAVHQQRSLRRRLALLQALAR</sequence>
<evidence type="ECO:0000313" key="3">
    <source>
        <dbReference type="EMBL" id="RJK95933.1"/>
    </source>
</evidence>
<feature type="domain" description="Aminoglycoside phosphotransferase" evidence="2">
    <location>
        <begin position="199"/>
        <end position="382"/>
    </location>
</feature>
<evidence type="ECO:0000256" key="1">
    <source>
        <dbReference type="SAM" id="MobiDB-lite"/>
    </source>
</evidence>
<gene>
    <name evidence="3" type="ORF">D5H78_10070</name>
</gene>
<organism evidence="3 4">
    <name type="scientific">Vallicoccus soli</name>
    <dbReference type="NCBI Taxonomy" id="2339232"/>
    <lineage>
        <taxon>Bacteria</taxon>
        <taxon>Bacillati</taxon>
        <taxon>Actinomycetota</taxon>
        <taxon>Actinomycetes</taxon>
        <taxon>Motilibacterales</taxon>
        <taxon>Vallicoccaceae</taxon>
        <taxon>Vallicoccus</taxon>
    </lineage>
</organism>
<dbReference type="InterPro" id="IPR011009">
    <property type="entry name" value="Kinase-like_dom_sf"/>
</dbReference>
<dbReference type="SUPFAM" id="SSF56112">
    <property type="entry name" value="Protein kinase-like (PK-like)"/>
    <property type="match status" value="1"/>
</dbReference>
<comment type="caution">
    <text evidence="3">The sequence shown here is derived from an EMBL/GenBank/DDBJ whole genome shotgun (WGS) entry which is preliminary data.</text>
</comment>
<accession>A0A3A3ZJP1</accession>
<evidence type="ECO:0000313" key="4">
    <source>
        <dbReference type="Proteomes" id="UP000265614"/>
    </source>
</evidence>
<protein>
    <recommendedName>
        <fullName evidence="2">Aminoglycoside phosphotransferase domain-containing protein</fullName>
    </recommendedName>
</protein>
<feature type="region of interest" description="Disordered" evidence="1">
    <location>
        <begin position="98"/>
        <end position="144"/>
    </location>
</feature>
<name>A0A3A3ZJP1_9ACTN</name>
<feature type="region of interest" description="Disordered" evidence="1">
    <location>
        <begin position="179"/>
        <end position="207"/>
    </location>
</feature>
<keyword evidence="4" id="KW-1185">Reference proteome</keyword>
<dbReference type="Gene3D" id="3.90.1200.10">
    <property type="match status" value="1"/>
</dbReference>
<dbReference type="EMBL" id="QZEZ01000004">
    <property type="protein sequence ID" value="RJK95933.1"/>
    <property type="molecule type" value="Genomic_DNA"/>
</dbReference>
<evidence type="ECO:0000259" key="2">
    <source>
        <dbReference type="Pfam" id="PF01636"/>
    </source>
</evidence>
<reference evidence="3 4" key="1">
    <citation type="submission" date="2018-09" db="EMBL/GenBank/DDBJ databases">
        <title>YIM 75000 draft genome.</title>
        <authorList>
            <person name="Tang S."/>
            <person name="Feng Y."/>
        </authorList>
    </citation>
    <scope>NUCLEOTIDE SEQUENCE [LARGE SCALE GENOMIC DNA]</scope>
    <source>
        <strain evidence="3 4">YIM 75000</strain>
    </source>
</reference>
<feature type="compositionally biased region" description="Low complexity" evidence="1">
    <location>
        <begin position="17"/>
        <end position="27"/>
    </location>
</feature>
<dbReference type="Proteomes" id="UP000265614">
    <property type="component" value="Unassembled WGS sequence"/>
</dbReference>
<dbReference type="InterPro" id="IPR002575">
    <property type="entry name" value="Aminoglycoside_PTrfase"/>
</dbReference>